<dbReference type="EMBL" id="WWBZ02000016">
    <property type="protein sequence ID" value="KAF4310093.1"/>
    <property type="molecule type" value="Genomic_DNA"/>
</dbReference>
<evidence type="ECO:0000313" key="7">
    <source>
        <dbReference type="EMBL" id="KAF4310093.1"/>
    </source>
</evidence>
<comment type="caution">
    <text evidence="7">The sequence shown here is derived from an EMBL/GenBank/DDBJ whole genome shotgun (WGS) entry which is preliminary data.</text>
</comment>
<evidence type="ECO:0000256" key="5">
    <source>
        <dbReference type="SAM" id="MobiDB-lite"/>
    </source>
</evidence>
<keyword evidence="3" id="KW-0804">Transcription</keyword>
<sequence length="271" mass="29768">MTTITESVFAFDPPRNSSADTVDLGDSEALSSSFSSFFDDAFMGKLVSARSGNPGGDFPFGVRSQIPSDPGDPGASLETGNKTASTHGMLSESSEGDACDHDAMDAEVSTRDDETDRTTAPPQAASPGGSERTSSERSKKSSSSRRGRPKIVMDAERARRKREQTMEKNRIAASKCREKKKNWMAKMDDRHRDLSTRNEFLKAEIHSLRSAILGLKELVFQHMECGYAPITEYVKAEAKAIRSGGHSQNCTWIAMGRPLPQHHIHTEEWAL</sequence>
<dbReference type="CDD" id="cd14687">
    <property type="entry name" value="bZIP_ATF2"/>
    <property type="match status" value="1"/>
</dbReference>
<evidence type="ECO:0000259" key="6">
    <source>
        <dbReference type="PROSITE" id="PS50217"/>
    </source>
</evidence>
<dbReference type="SMART" id="SM00338">
    <property type="entry name" value="BRLZ"/>
    <property type="match status" value="1"/>
</dbReference>
<feature type="domain" description="BZIP" evidence="6">
    <location>
        <begin position="159"/>
        <end position="222"/>
    </location>
</feature>
<dbReference type="GO" id="GO:0003700">
    <property type="term" value="F:DNA-binding transcription factor activity"/>
    <property type="evidence" value="ECO:0007669"/>
    <property type="project" value="InterPro"/>
</dbReference>
<dbReference type="PROSITE" id="PS50217">
    <property type="entry name" value="BZIP"/>
    <property type="match status" value="1"/>
</dbReference>
<keyword evidence="2" id="KW-0805">Transcription regulation</keyword>
<dbReference type="Pfam" id="PF00170">
    <property type="entry name" value="bZIP_1"/>
    <property type="match status" value="1"/>
</dbReference>
<protein>
    <submittedName>
        <fullName evidence="7">cAMP response element binding (CREB) protein</fullName>
    </submittedName>
</protein>
<dbReference type="SUPFAM" id="SSF57959">
    <property type="entry name" value="Leucine zipper domain"/>
    <property type="match status" value="1"/>
</dbReference>
<keyword evidence="4" id="KW-0539">Nucleus</keyword>
<dbReference type="AlphaFoldDB" id="A0A8H4N7H1"/>
<organism evidence="7 8">
    <name type="scientific">Botryosphaeria dothidea</name>
    <dbReference type="NCBI Taxonomy" id="55169"/>
    <lineage>
        <taxon>Eukaryota</taxon>
        <taxon>Fungi</taxon>
        <taxon>Dikarya</taxon>
        <taxon>Ascomycota</taxon>
        <taxon>Pezizomycotina</taxon>
        <taxon>Dothideomycetes</taxon>
        <taxon>Dothideomycetes incertae sedis</taxon>
        <taxon>Botryosphaeriales</taxon>
        <taxon>Botryosphaeriaceae</taxon>
        <taxon>Botryosphaeria</taxon>
    </lineage>
</organism>
<proteinExistence type="predicted"/>
<evidence type="ECO:0000256" key="3">
    <source>
        <dbReference type="ARBA" id="ARBA00023163"/>
    </source>
</evidence>
<dbReference type="GO" id="GO:0005634">
    <property type="term" value="C:nucleus"/>
    <property type="evidence" value="ECO:0007669"/>
    <property type="project" value="UniProtKB-SubCell"/>
</dbReference>
<dbReference type="PANTHER" id="PTHR19304">
    <property type="entry name" value="CYCLIC-AMP RESPONSE ELEMENT BINDING PROTEIN"/>
    <property type="match status" value="1"/>
</dbReference>
<dbReference type="InterPro" id="IPR004827">
    <property type="entry name" value="bZIP"/>
</dbReference>
<feature type="compositionally biased region" description="Basic and acidic residues" evidence="5">
    <location>
        <begin position="98"/>
        <end position="117"/>
    </location>
</feature>
<name>A0A8H4N7H1_9PEZI</name>
<feature type="region of interest" description="Disordered" evidence="5">
    <location>
        <begin position="1"/>
        <end position="25"/>
    </location>
</feature>
<dbReference type="OrthoDB" id="295274at2759"/>
<dbReference type="InterPro" id="IPR051027">
    <property type="entry name" value="bZIP_transcription_factors"/>
</dbReference>
<evidence type="ECO:0000256" key="2">
    <source>
        <dbReference type="ARBA" id="ARBA00023015"/>
    </source>
</evidence>
<feature type="region of interest" description="Disordered" evidence="5">
    <location>
        <begin position="48"/>
        <end position="152"/>
    </location>
</feature>
<reference evidence="7" key="1">
    <citation type="submission" date="2020-04" db="EMBL/GenBank/DDBJ databases">
        <title>Genome Assembly and Annotation of Botryosphaeria dothidea sdau 11-99, a Latent Pathogen of Apple Fruit Ring Rot in China.</title>
        <authorList>
            <person name="Yu C."/>
            <person name="Diao Y."/>
            <person name="Lu Q."/>
            <person name="Zhao J."/>
            <person name="Cui S."/>
            <person name="Peng C."/>
            <person name="He B."/>
            <person name="Liu H."/>
        </authorList>
    </citation>
    <scope>NUCLEOTIDE SEQUENCE [LARGE SCALE GENOMIC DNA]</scope>
    <source>
        <strain evidence="7">Sdau11-99</strain>
    </source>
</reference>
<feature type="compositionally biased region" description="Basic residues" evidence="5">
    <location>
        <begin position="140"/>
        <end position="149"/>
    </location>
</feature>
<gene>
    <name evidence="7" type="ORF">GTA08_BOTSDO02116</name>
</gene>
<evidence type="ECO:0000256" key="4">
    <source>
        <dbReference type="ARBA" id="ARBA00023242"/>
    </source>
</evidence>
<evidence type="ECO:0000313" key="8">
    <source>
        <dbReference type="Proteomes" id="UP000572817"/>
    </source>
</evidence>
<dbReference type="Gene3D" id="1.20.5.170">
    <property type="match status" value="1"/>
</dbReference>
<keyword evidence="8" id="KW-1185">Reference proteome</keyword>
<comment type="subcellular location">
    <subcellularLocation>
        <location evidence="1">Nucleus</location>
    </subcellularLocation>
</comment>
<dbReference type="Proteomes" id="UP000572817">
    <property type="component" value="Unassembled WGS sequence"/>
</dbReference>
<accession>A0A8H4N7H1</accession>
<dbReference type="InterPro" id="IPR046347">
    <property type="entry name" value="bZIP_sf"/>
</dbReference>
<feature type="compositionally biased region" description="Polar residues" evidence="5">
    <location>
        <begin position="78"/>
        <end position="93"/>
    </location>
</feature>
<evidence type="ECO:0000256" key="1">
    <source>
        <dbReference type="ARBA" id="ARBA00004123"/>
    </source>
</evidence>